<gene>
    <name evidence="2" type="ORF">KI387_033922</name>
</gene>
<keyword evidence="3" id="KW-1185">Reference proteome</keyword>
<evidence type="ECO:0000313" key="2">
    <source>
        <dbReference type="EMBL" id="KAH9289805.1"/>
    </source>
</evidence>
<evidence type="ECO:0000256" key="1">
    <source>
        <dbReference type="SAM" id="MobiDB-lite"/>
    </source>
</evidence>
<reference evidence="2 3" key="1">
    <citation type="journal article" date="2021" name="Nat. Plants">
        <title>The Taxus genome provides insights into paclitaxel biosynthesis.</title>
        <authorList>
            <person name="Xiong X."/>
            <person name="Gou J."/>
            <person name="Liao Q."/>
            <person name="Li Y."/>
            <person name="Zhou Q."/>
            <person name="Bi G."/>
            <person name="Li C."/>
            <person name="Du R."/>
            <person name="Wang X."/>
            <person name="Sun T."/>
            <person name="Guo L."/>
            <person name="Liang H."/>
            <person name="Lu P."/>
            <person name="Wu Y."/>
            <person name="Zhang Z."/>
            <person name="Ro D.K."/>
            <person name="Shang Y."/>
            <person name="Huang S."/>
            <person name="Yan J."/>
        </authorList>
    </citation>
    <scope>NUCLEOTIDE SEQUENCE [LARGE SCALE GENOMIC DNA]</scope>
    <source>
        <strain evidence="2">Ta-2019</strain>
    </source>
</reference>
<sequence length="53" mass="5923">MESRHVSSPQTGTRKPESSGSGIFVPDGLGHPDQKYARDTKSRKSPQRMESRH</sequence>
<comment type="caution">
    <text evidence="2">The sequence shown here is derived from an EMBL/GenBank/DDBJ whole genome shotgun (WGS) entry which is preliminary data.</text>
</comment>
<dbReference type="EMBL" id="JAHRHJ020003813">
    <property type="protein sequence ID" value="KAH9289805.1"/>
    <property type="molecule type" value="Genomic_DNA"/>
</dbReference>
<protein>
    <submittedName>
        <fullName evidence="2">Uncharacterized protein</fullName>
    </submittedName>
</protein>
<organism evidence="2 3">
    <name type="scientific">Taxus chinensis</name>
    <name type="common">Chinese yew</name>
    <name type="synonym">Taxus wallichiana var. chinensis</name>
    <dbReference type="NCBI Taxonomy" id="29808"/>
    <lineage>
        <taxon>Eukaryota</taxon>
        <taxon>Viridiplantae</taxon>
        <taxon>Streptophyta</taxon>
        <taxon>Embryophyta</taxon>
        <taxon>Tracheophyta</taxon>
        <taxon>Spermatophyta</taxon>
        <taxon>Pinopsida</taxon>
        <taxon>Pinidae</taxon>
        <taxon>Conifers II</taxon>
        <taxon>Cupressales</taxon>
        <taxon>Taxaceae</taxon>
        <taxon>Taxus</taxon>
    </lineage>
</organism>
<accession>A0AA38BUB6</accession>
<dbReference type="Proteomes" id="UP000824469">
    <property type="component" value="Unassembled WGS sequence"/>
</dbReference>
<feature type="compositionally biased region" description="Polar residues" evidence="1">
    <location>
        <begin position="1"/>
        <end position="21"/>
    </location>
</feature>
<dbReference type="AlphaFoldDB" id="A0AA38BUB6"/>
<feature type="non-terminal residue" evidence="2">
    <location>
        <position position="53"/>
    </location>
</feature>
<evidence type="ECO:0000313" key="3">
    <source>
        <dbReference type="Proteomes" id="UP000824469"/>
    </source>
</evidence>
<name>A0AA38BUB6_TAXCH</name>
<feature type="compositionally biased region" description="Basic and acidic residues" evidence="1">
    <location>
        <begin position="30"/>
        <end position="53"/>
    </location>
</feature>
<feature type="region of interest" description="Disordered" evidence="1">
    <location>
        <begin position="1"/>
        <end position="53"/>
    </location>
</feature>
<proteinExistence type="predicted"/>